<proteinExistence type="predicted"/>
<dbReference type="PANTHER" id="PTHR12169:SF6">
    <property type="entry name" value="AFG1-LIKE ATPASE"/>
    <property type="match status" value="1"/>
</dbReference>
<keyword evidence="1" id="KW-0547">Nucleotide-binding</keyword>
<dbReference type="GO" id="GO:0005737">
    <property type="term" value="C:cytoplasm"/>
    <property type="evidence" value="ECO:0007669"/>
    <property type="project" value="TreeGrafter"/>
</dbReference>
<name>A0A2W5FHJ0_9BACT</name>
<sequence length="373" mass="42891">MPTPLDIYKSKLVTGQLDADPLQEEAVAHFDRLQYEAIRYHVHDKKGGWLNRMAIFKGDRPAPKGVYIYGPVGRGKSMLMDVLYESIPPGIKKRRVHFHQFMIEVHDYIHSRRFDSAGMKEGKDELLPALASIISNRCKVLCFDEFHVTDIVDAMILGRLFSEIFDHGVSVVATSNWAPDDLYKGGLQRDRFLPFIDLIKKRMDIVNLNGDIDYRARKLKEMSVYFSPLGRESADRANNLFASLTENEEPYPDLISVKARTIEVPVVAKGVARFSFAQLCERPLGAEDYLAIAKRYHTVFLEDIPKLGYDRRNEAKRFMTLVDVFYDNHRNLVITADAAPDKLYSGHDHAYEFERTVSRLQEMQTQSYLNHPK</sequence>
<dbReference type="Pfam" id="PF03969">
    <property type="entry name" value="AFG1_ATPase"/>
    <property type="match status" value="1"/>
</dbReference>
<comment type="caution">
    <text evidence="3">The sequence shown here is derived from an EMBL/GenBank/DDBJ whole genome shotgun (WGS) entry which is preliminary data.</text>
</comment>
<evidence type="ECO:0000256" key="2">
    <source>
        <dbReference type="ARBA" id="ARBA00022840"/>
    </source>
</evidence>
<gene>
    <name evidence="3" type="ORF">DI586_06710</name>
</gene>
<keyword evidence="2" id="KW-0067">ATP-binding</keyword>
<evidence type="ECO:0000256" key="1">
    <source>
        <dbReference type="ARBA" id="ARBA00022741"/>
    </source>
</evidence>
<dbReference type="GO" id="GO:0051301">
    <property type="term" value="P:cell division"/>
    <property type="evidence" value="ECO:0007669"/>
    <property type="project" value="UniProtKB-KW"/>
</dbReference>
<evidence type="ECO:0000313" key="4">
    <source>
        <dbReference type="Proteomes" id="UP000249739"/>
    </source>
</evidence>
<dbReference type="EMBL" id="QFOT01000067">
    <property type="protein sequence ID" value="PZP55475.1"/>
    <property type="molecule type" value="Genomic_DNA"/>
</dbReference>
<evidence type="ECO:0000313" key="3">
    <source>
        <dbReference type="EMBL" id="PZP55475.1"/>
    </source>
</evidence>
<dbReference type="SUPFAM" id="SSF52540">
    <property type="entry name" value="P-loop containing nucleoside triphosphate hydrolases"/>
    <property type="match status" value="1"/>
</dbReference>
<organism evidence="3 4">
    <name type="scientific">Micavibrio aeruginosavorus</name>
    <dbReference type="NCBI Taxonomy" id="349221"/>
    <lineage>
        <taxon>Bacteria</taxon>
        <taxon>Pseudomonadati</taxon>
        <taxon>Bdellovibrionota</taxon>
        <taxon>Bdellovibrionia</taxon>
        <taxon>Bdellovibrionales</taxon>
        <taxon>Pseudobdellovibrionaceae</taxon>
        <taxon>Micavibrio</taxon>
    </lineage>
</organism>
<keyword evidence="3" id="KW-0131">Cell cycle</keyword>
<dbReference type="NCBIfam" id="NF040713">
    <property type="entry name" value="ZapE"/>
    <property type="match status" value="1"/>
</dbReference>
<dbReference type="AlphaFoldDB" id="A0A2W5FHJ0"/>
<dbReference type="CDD" id="cd00267">
    <property type="entry name" value="ABC_ATPase"/>
    <property type="match status" value="1"/>
</dbReference>
<keyword evidence="3" id="KW-0132">Cell division</keyword>
<accession>A0A2W5FHJ0</accession>
<dbReference type="Gene3D" id="3.40.50.300">
    <property type="entry name" value="P-loop containing nucleotide triphosphate hydrolases"/>
    <property type="match status" value="1"/>
</dbReference>
<dbReference type="Proteomes" id="UP000249739">
    <property type="component" value="Unassembled WGS sequence"/>
</dbReference>
<dbReference type="InterPro" id="IPR005654">
    <property type="entry name" value="ATPase_AFG1-like"/>
</dbReference>
<dbReference type="GO" id="GO:0016887">
    <property type="term" value="F:ATP hydrolysis activity"/>
    <property type="evidence" value="ECO:0007669"/>
    <property type="project" value="InterPro"/>
</dbReference>
<dbReference type="PANTHER" id="PTHR12169">
    <property type="entry name" value="ATPASE N2B"/>
    <property type="match status" value="1"/>
</dbReference>
<protein>
    <submittedName>
        <fullName evidence="3">Cell division protein ZapE</fullName>
    </submittedName>
</protein>
<dbReference type="InterPro" id="IPR027417">
    <property type="entry name" value="P-loop_NTPase"/>
</dbReference>
<dbReference type="GO" id="GO:0005524">
    <property type="term" value="F:ATP binding"/>
    <property type="evidence" value="ECO:0007669"/>
    <property type="project" value="UniProtKB-KW"/>
</dbReference>
<reference evidence="3 4" key="1">
    <citation type="submission" date="2017-08" db="EMBL/GenBank/DDBJ databases">
        <title>Infants hospitalized years apart are colonized by the same room-sourced microbial strains.</title>
        <authorList>
            <person name="Brooks B."/>
            <person name="Olm M.R."/>
            <person name="Firek B.A."/>
            <person name="Baker R."/>
            <person name="Thomas B.C."/>
            <person name="Morowitz M.J."/>
            <person name="Banfield J.F."/>
        </authorList>
    </citation>
    <scope>NUCLEOTIDE SEQUENCE [LARGE SCALE GENOMIC DNA]</scope>
    <source>
        <strain evidence="3">S2_006_000_R2_64</strain>
    </source>
</reference>